<evidence type="ECO:0000256" key="3">
    <source>
        <dbReference type="ARBA" id="ARBA00022475"/>
    </source>
</evidence>
<dbReference type="InterPro" id="IPR026612">
    <property type="entry name" value="STRA6-like"/>
</dbReference>
<dbReference type="GO" id="GO:0038023">
    <property type="term" value="F:signaling receptor activity"/>
    <property type="evidence" value="ECO:0007669"/>
    <property type="project" value="InterPro"/>
</dbReference>
<feature type="transmembrane region" description="Helical" evidence="8">
    <location>
        <begin position="39"/>
        <end position="58"/>
    </location>
</feature>
<evidence type="ECO:0000256" key="8">
    <source>
        <dbReference type="SAM" id="Phobius"/>
    </source>
</evidence>
<feature type="transmembrane region" description="Helical" evidence="8">
    <location>
        <begin position="191"/>
        <end position="211"/>
    </location>
</feature>
<evidence type="ECO:0000256" key="2">
    <source>
        <dbReference type="ARBA" id="ARBA00022448"/>
    </source>
</evidence>
<keyword evidence="6 8" id="KW-0472">Membrane</keyword>
<dbReference type="GO" id="GO:0034632">
    <property type="term" value="F:retinol transmembrane transporter activity"/>
    <property type="evidence" value="ECO:0007669"/>
    <property type="project" value="InterPro"/>
</dbReference>
<keyword evidence="5 8" id="KW-1133">Transmembrane helix</keyword>
<evidence type="ECO:0000313" key="9">
    <source>
        <dbReference type="EMBL" id="KAJ8371657.1"/>
    </source>
</evidence>
<reference evidence="9" key="1">
    <citation type="journal article" date="2023" name="Science">
        <title>Genome structures resolve the early diversification of teleost fishes.</title>
        <authorList>
            <person name="Parey E."/>
            <person name="Louis A."/>
            <person name="Montfort J."/>
            <person name="Bouchez O."/>
            <person name="Roques C."/>
            <person name="Iampietro C."/>
            <person name="Lluch J."/>
            <person name="Castinel A."/>
            <person name="Donnadieu C."/>
            <person name="Desvignes T."/>
            <person name="Floi Bucao C."/>
            <person name="Jouanno E."/>
            <person name="Wen M."/>
            <person name="Mejri S."/>
            <person name="Dirks R."/>
            <person name="Jansen H."/>
            <person name="Henkel C."/>
            <person name="Chen W.J."/>
            <person name="Zahm M."/>
            <person name="Cabau C."/>
            <person name="Klopp C."/>
            <person name="Thompson A.W."/>
            <person name="Robinson-Rechavi M."/>
            <person name="Braasch I."/>
            <person name="Lecointre G."/>
            <person name="Bobe J."/>
            <person name="Postlethwait J.H."/>
            <person name="Berthelot C."/>
            <person name="Roest Crollius H."/>
            <person name="Guiguen Y."/>
        </authorList>
    </citation>
    <scope>NUCLEOTIDE SEQUENCE</scope>
    <source>
        <strain evidence="9">NC1722</strain>
    </source>
</reference>
<dbReference type="PANTHER" id="PTHR21444">
    <property type="entry name" value="COILED-COIL DOMAIN-CONTAINING PROTEIN 180"/>
    <property type="match status" value="1"/>
</dbReference>
<feature type="transmembrane region" description="Helical" evidence="8">
    <location>
        <begin position="94"/>
        <end position="111"/>
    </location>
</feature>
<dbReference type="PANTHER" id="PTHR21444:SF17">
    <property type="entry name" value="STIMULATED BY RETINOIC ACID GENE 6 PROTEIN-LIKE"/>
    <property type="match status" value="1"/>
</dbReference>
<dbReference type="EMBL" id="JAINUG010000438">
    <property type="protein sequence ID" value="KAJ8371657.1"/>
    <property type="molecule type" value="Genomic_DNA"/>
</dbReference>
<dbReference type="GO" id="GO:0005886">
    <property type="term" value="C:plasma membrane"/>
    <property type="evidence" value="ECO:0007669"/>
    <property type="project" value="UniProtKB-SubCell"/>
</dbReference>
<protein>
    <submittedName>
        <fullName evidence="9">Uncharacterized protein</fullName>
    </submittedName>
</protein>
<evidence type="ECO:0000256" key="1">
    <source>
        <dbReference type="ARBA" id="ARBA00004651"/>
    </source>
</evidence>
<dbReference type="AlphaFoldDB" id="A0AAD7W0S4"/>
<dbReference type="GO" id="GO:0071939">
    <property type="term" value="P:vitamin A import into cell"/>
    <property type="evidence" value="ECO:0007669"/>
    <property type="project" value="TreeGrafter"/>
</dbReference>
<proteinExistence type="predicted"/>
<keyword evidence="4 8" id="KW-0812">Transmembrane</keyword>
<keyword evidence="10" id="KW-1185">Reference proteome</keyword>
<evidence type="ECO:0000256" key="6">
    <source>
        <dbReference type="ARBA" id="ARBA00023136"/>
    </source>
</evidence>
<gene>
    <name evidence="9" type="ORF">AAFF_G00303330</name>
</gene>
<accession>A0AAD7W0S4</accession>
<name>A0AAD7W0S4_9TELE</name>
<keyword evidence="7" id="KW-0675">Receptor</keyword>
<feature type="transmembrane region" description="Helical" evidence="8">
    <location>
        <begin position="123"/>
        <end position="141"/>
    </location>
</feature>
<comment type="subcellular location">
    <subcellularLocation>
        <location evidence="1">Cell membrane</location>
        <topology evidence="1">Multi-pass membrane protein</topology>
    </subcellularLocation>
</comment>
<keyword evidence="3" id="KW-1003">Cell membrane</keyword>
<comment type="caution">
    <text evidence="9">The sequence shown here is derived from an EMBL/GenBank/DDBJ whole genome shotgun (WGS) entry which is preliminary data.</text>
</comment>
<organism evidence="9 10">
    <name type="scientific">Aldrovandia affinis</name>
    <dbReference type="NCBI Taxonomy" id="143900"/>
    <lineage>
        <taxon>Eukaryota</taxon>
        <taxon>Metazoa</taxon>
        <taxon>Chordata</taxon>
        <taxon>Craniata</taxon>
        <taxon>Vertebrata</taxon>
        <taxon>Euteleostomi</taxon>
        <taxon>Actinopterygii</taxon>
        <taxon>Neopterygii</taxon>
        <taxon>Teleostei</taxon>
        <taxon>Notacanthiformes</taxon>
        <taxon>Halosauridae</taxon>
        <taxon>Aldrovandia</taxon>
    </lineage>
</organism>
<sequence length="212" mass="24030">MKMDSNRLTFTAPWRWDIRFKANEDVSNQTCENGIRMDLFLHCSLLPAVAVVAVLSFLQQRVRHMAIDERLPALRGRFGVVIPLDVIGSLRNRWSYGFAFGALYSNVMLLFSQENLLFQAPPWAKVIAFLPAALEVGLAYYPFFACLSTPFRVVGGVLGILYTLTWTIVTLWDMITCPAGPVLGDFQKPILQWPCILCLVFLLGRFVHMLLK</sequence>
<evidence type="ECO:0000256" key="7">
    <source>
        <dbReference type="ARBA" id="ARBA00023170"/>
    </source>
</evidence>
<feature type="transmembrane region" description="Helical" evidence="8">
    <location>
        <begin position="153"/>
        <end position="171"/>
    </location>
</feature>
<keyword evidence="2" id="KW-0813">Transport</keyword>
<dbReference type="Proteomes" id="UP001221898">
    <property type="component" value="Unassembled WGS sequence"/>
</dbReference>
<feature type="non-terminal residue" evidence="9">
    <location>
        <position position="1"/>
    </location>
</feature>
<evidence type="ECO:0000256" key="5">
    <source>
        <dbReference type="ARBA" id="ARBA00022989"/>
    </source>
</evidence>
<evidence type="ECO:0000313" key="10">
    <source>
        <dbReference type="Proteomes" id="UP001221898"/>
    </source>
</evidence>
<evidence type="ECO:0000256" key="4">
    <source>
        <dbReference type="ARBA" id="ARBA00022692"/>
    </source>
</evidence>
<dbReference type="Pfam" id="PF14752">
    <property type="entry name" value="RBP_receptor"/>
    <property type="match status" value="1"/>
</dbReference>